<name>A0A5B8VGM8_9BACT</name>
<dbReference type="Gene3D" id="3.90.1140.10">
    <property type="entry name" value="Cyclic phosphodiesterase"/>
    <property type="match status" value="1"/>
</dbReference>
<keyword evidence="1" id="KW-0436">Ligase</keyword>
<reference evidence="1 2" key="1">
    <citation type="journal article" date="2016" name="Int. J. Syst. Evol. Microbiol.">
        <title>Panacibacter ginsenosidivorans gen. nov., sp. nov., with ginsenoside converting activity isolated from soil of a ginseng field.</title>
        <authorList>
            <person name="Siddiqi M.Z."/>
            <person name="Muhammad Shafi S."/>
            <person name="Choi K.D."/>
            <person name="Im W.T."/>
        </authorList>
    </citation>
    <scope>NUCLEOTIDE SEQUENCE [LARGE SCALE GENOMIC DNA]</scope>
    <source>
        <strain evidence="1 2">Gsoil1550</strain>
    </source>
</reference>
<keyword evidence="2" id="KW-1185">Reference proteome</keyword>
<dbReference type="Proteomes" id="UP000321533">
    <property type="component" value="Chromosome"/>
</dbReference>
<dbReference type="KEGG" id="pgin:FRZ67_14745"/>
<dbReference type="InterPro" id="IPR009097">
    <property type="entry name" value="Cyclic_Pdiesterase"/>
</dbReference>
<evidence type="ECO:0000313" key="2">
    <source>
        <dbReference type="Proteomes" id="UP000321533"/>
    </source>
</evidence>
<dbReference type="GO" id="GO:0016874">
    <property type="term" value="F:ligase activity"/>
    <property type="evidence" value="ECO:0007669"/>
    <property type="project" value="UniProtKB-KW"/>
</dbReference>
<gene>
    <name evidence="1" type="ORF">FRZ67_14745</name>
</gene>
<accession>A0A5B8VGM8</accession>
<dbReference type="OrthoDB" id="1951600at2"/>
<sequence length="181" mass="21584">MEEKKMYAETYQCPEALYVKPRITLVHFKQHELMETHIVRLVKNITATLLDFKVELKNFGSFPSHTIYINVVSKVQIMDIVKELKASQKLMKLDDENKPHFLTEPNISIARKLLPWQYEKSWLEYEHKHFHGRFIADHVLLLKRRENTKMWKTANRFDFEHIKTDVKQGALFAAPANYKKK</sequence>
<dbReference type="Pfam" id="PF13563">
    <property type="entry name" value="2_5_RNA_ligase2"/>
    <property type="match status" value="1"/>
</dbReference>
<evidence type="ECO:0000313" key="1">
    <source>
        <dbReference type="EMBL" id="QEC70241.1"/>
    </source>
</evidence>
<protein>
    <submittedName>
        <fullName evidence="1">2'-5' RNA ligase family protein</fullName>
    </submittedName>
</protein>
<proteinExistence type="predicted"/>
<dbReference type="SUPFAM" id="SSF55144">
    <property type="entry name" value="LigT-like"/>
    <property type="match status" value="1"/>
</dbReference>
<dbReference type="EMBL" id="CP042435">
    <property type="protein sequence ID" value="QEC70241.1"/>
    <property type="molecule type" value="Genomic_DNA"/>
</dbReference>
<dbReference type="AlphaFoldDB" id="A0A5B8VGM8"/>
<organism evidence="1 2">
    <name type="scientific">Panacibacter ginsenosidivorans</name>
    <dbReference type="NCBI Taxonomy" id="1813871"/>
    <lineage>
        <taxon>Bacteria</taxon>
        <taxon>Pseudomonadati</taxon>
        <taxon>Bacteroidota</taxon>
        <taxon>Chitinophagia</taxon>
        <taxon>Chitinophagales</taxon>
        <taxon>Chitinophagaceae</taxon>
        <taxon>Panacibacter</taxon>
    </lineage>
</organism>